<dbReference type="SUPFAM" id="SSF144000">
    <property type="entry name" value="Oxysterol-binding protein-like"/>
    <property type="match status" value="1"/>
</dbReference>
<dbReference type="InterPro" id="IPR037239">
    <property type="entry name" value="OSBP_sf"/>
</dbReference>
<dbReference type="InterPro" id="IPR041680">
    <property type="entry name" value="PH_8"/>
</dbReference>
<feature type="domain" description="RabBD" evidence="12">
    <location>
        <begin position="14"/>
        <end position="81"/>
    </location>
</feature>
<evidence type="ECO:0000256" key="9">
    <source>
        <dbReference type="RuleBase" id="RU003845"/>
    </source>
</evidence>
<evidence type="ECO:0000256" key="10">
    <source>
        <dbReference type="SAM" id="MobiDB-lite"/>
    </source>
</evidence>
<dbReference type="Gene3D" id="2.40.160.120">
    <property type="match status" value="1"/>
</dbReference>
<organism evidence="13 14">
    <name type="scientific">Candidula unifasciata</name>
    <dbReference type="NCBI Taxonomy" id="100452"/>
    <lineage>
        <taxon>Eukaryota</taxon>
        <taxon>Metazoa</taxon>
        <taxon>Spiralia</taxon>
        <taxon>Lophotrochozoa</taxon>
        <taxon>Mollusca</taxon>
        <taxon>Gastropoda</taxon>
        <taxon>Heterobranchia</taxon>
        <taxon>Euthyneura</taxon>
        <taxon>Panpulmonata</taxon>
        <taxon>Eupulmonata</taxon>
        <taxon>Stylommatophora</taxon>
        <taxon>Helicina</taxon>
        <taxon>Helicoidea</taxon>
        <taxon>Geomitridae</taxon>
        <taxon>Candidula</taxon>
    </lineage>
</organism>
<dbReference type="PROSITE" id="PS01013">
    <property type="entry name" value="OSBP"/>
    <property type="match status" value="1"/>
</dbReference>
<dbReference type="InterPro" id="IPR010911">
    <property type="entry name" value="Rab_BD"/>
</dbReference>
<dbReference type="EMBL" id="CAJHNH020001133">
    <property type="protein sequence ID" value="CAG5121652.1"/>
    <property type="molecule type" value="Genomic_DNA"/>
</dbReference>
<dbReference type="PANTHER" id="PTHR10972">
    <property type="entry name" value="OXYSTEROL-BINDING PROTEIN-RELATED"/>
    <property type="match status" value="1"/>
</dbReference>
<evidence type="ECO:0000256" key="5">
    <source>
        <dbReference type="ARBA" id="ARBA00022553"/>
    </source>
</evidence>
<keyword evidence="6 9" id="KW-0445">Lipid transport</keyword>
<evidence type="ECO:0000256" key="1">
    <source>
        <dbReference type="ARBA" id="ARBA00004496"/>
    </source>
</evidence>
<dbReference type="FunFam" id="1.10.287.2720:FF:000001">
    <property type="entry name" value="Oxysterol-binding OBPalpha"/>
    <property type="match status" value="1"/>
</dbReference>
<dbReference type="SUPFAM" id="SSF50729">
    <property type="entry name" value="PH domain-like"/>
    <property type="match status" value="1"/>
</dbReference>
<dbReference type="PANTHER" id="PTHR10972:SF141">
    <property type="entry name" value="OXYSTEROL-BINDING PROTEIN"/>
    <property type="match status" value="1"/>
</dbReference>
<accession>A0A8S3Z2R0</accession>
<dbReference type="AlphaFoldDB" id="A0A8S3Z2R0"/>
<evidence type="ECO:0000256" key="7">
    <source>
        <dbReference type="ARBA" id="ARBA00023121"/>
    </source>
</evidence>
<dbReference type="InterPro" id="IPR001849">
    <property type="entry name" value="PH_domain"/>
</dbReference>
<dbReference type="Pfam" id="PF15409">
    <property type="entry name" value="PH_8"/>
    <property type="match status" value="1"/>
</dbReference>
<protein>
    <recommendedName>
        <fullName evidence="9">Oxysterol-binding protein</fullName>
    </recommendedName>
</protein>
<feature type="region of interest" description="Disordered" evidence="10">
    <location>
        <begin position="292"/>
        <end position="314"/>
    </location>
</feature>
<evidence type="ECO:0000313" key="13">
    <source>
        <dbReference type="EMBL" id="CAG5121652.1"/>
    </source>
</evidence>
<evidence type="ECO:0000256" key="6">
    <source>
        <dbReference type="ARBA" id="ARBA00023055"/>
    </source>
</evidence>
<evidence type="ECO:0000256" key="8">
    <source>
        <dbReference type="RuleBase" id="RU003844"/>
    </source>
</evidence>
<keyword evidence="4" id="KW-0963">Cytoplasm</keyword>
<dbReference type="GO" id="GO:0032934">
    <property type="term" value="F:sterol binding"/>
    <property type="evidence" value="ECO:0007669"/>
    <property type="project" value="TreeGrafter"/>
</dbReference>
<dbReference type="CDD" id="cd13291">
    <property type="entry name" value="PH_ORP10_ORP11"/>
    <property type="match status" value="1"/>
</dbReference>
<comment type="similarity">
    <text evidence="2 8">Belongs to the OSBP family.</text>
</comment>
<evidence type="ECO:0000259" key="11">
    <source>
        <dbReference type="PROSITE" id="PS50003"/>
    </source>
</evidence>
<dbReference type="OrthoDB" id="14833at2759"/>
<keyword evidence="5" id="KW-0597">Phosphoprotein</keyword>
<reference evidence="13" key="1">
    <citation type="submission" date="2021-04" db="EMBL/GenBank/DDBJ databases">
        <authorList>
            <consortium name="Molecular Ecology Group"/>
        </authorList>
    </citation>
    <scope>NUCLEOTIDE SEQUENCE</scope>
</reference>
<evidence type="ECO:0000313" key="14">
    <source>
        <dbReference type="Proteomes" id="UP000678393"/>
    </source>
</evidence>
<dbReference type="GO" id="GO:0006869">
    <property type="term" value="P:lipid transport"/>
    <property type="evidence" value="ECO:0007669"/>
    <property type="project" value="UniProtKB-KW"/>
</dbReference>
<dbReference type="Gene3D" id="2.30.29.30">
    <property type="entry name" value="Pleckstrin-homology domain (PH domain)/Phosphotyrosine-binding domain (PTB)"/>
    <property type="match status" value="1"/>
</dbReference>
<dbReference type="GO" id="GO:0016020">
    <property type="term" value="C:membrane"/>
    <property type="evidence" value="ECO:0007669"/>
    <property type="project" value="TreeGrafter"/>
</dbReference>
<name>A0A8S3Z2R0_9EUPU</name>
<evidence type="ECO:0000256" key="3">
    <source>
        <dbReference type="ARBA" id="ARBA00022448"/>
    </source>
</evidence>
<dbReference type="GO" id="GO:0005829">
    <property type="term" value="C:cytosol"/>
    <property type="evidence" value="ECO:0007669"/>
    <property type="project" value="TreeGrafter"/>
</dbReference>
<dbReference type="SMART" id="SM00233">
    <property type="entry name" value="PH"/>
    <property type="match status" value="1"/>
</dbReference>
<evidence type="ECO:0000256" key="4">
    <source>
        <dbReference type="ARBA" id="ARBA00022490"/>
    </source>
</evidence>
<dbReference type="PROSITE" id="PS50003">
    <property type="entry name" value="PH_DOMAIN"/>
    <property type="match status" value="1"/>
</dbReference>
<comment type="subcellular location">
    <subcellularLocation>
        <location evidence="1">Cytoplasm</location>
    </subcellularLocation>
</comment>
<dbReference type="GO" id="GO:0006886">
    <property type="term" value="P:intracellular protein transport"/>
    <property type="evidence" value="ECO:0007669"/>
    <property type="project" value="InterPro"/>
</dbReference>
<feature type="domain" description="PH" evidence="11">
    <location>
        <begin position="56"/>
        <end position="153"/>
    </location>
</feature>
<evidence type="ECO:0000256" key="2">
    <source>
        <dbReference type="ARBA" id="ARBA00008842"/>
    </source>
</evidence>
<keyword evidence="7" id="KW-0446">Lipid-binding</keyword>
<comment type="caution">
    <text evidence="13">The sequence shown here is derived from an EMBL/GenBank/DDBJ whole genome shotgun (WGS) entry which is preliminary data.</text>
</comment>
<sequence>MMAANDNDEQSYALPDLSGLSDAERLQVMAVMQRAKEFEAQENAKSQKAGKTLPSRAPMEGQILKFTNVVKGYQYRWFVLNPDSGMLEYFEKEEHKKLRPRGSVHLAAAVVSPSEEDSQTFIVSAANGEIFKLRALDARERQLWVDRIRSTAEYHTANMAQNSPHPSLTQKLTQNMSAHYNDTVRKTQGSQEHLAVTRKKSPKDDMLQEVREFYMEADDFAKHLGTRISELPTSGHYMNSLDTDLLLLKATSAATLHCIQDCINILQSAEPGLKRSPNAQNIERIQSPKTLPISSGLLDVPGSLPNPEEEVPDEDTYQDKDLEGVEEHKSVILHLLSQLKLGMDLTKVVLPTFILERRSLLEMFADCMAHPDAFLKIPKIPDPEGRFLAVLEWYLTSFHNGRPGSVAKKPYNPIIGETFHCSWHVQNCTDTLLTYTAEQVSHHPPVSAFYFECPHNGIKMNASIYTKSQFMGLSIGVSMVGKVRLRLEEHGEDYVFGLPCAYARSILTVPWVELGDKVQMVCEKTGLSAHIIFHTKPFYGGKLHHVTAEAKNIKTGEIICKVGGEWNSAFEFTYLTASNAASKYVDVKSLNVYRKYVRPLDKQKEYESRKLWQHVTNALKLNDIQTATEHKQMLEEIQREDEKRRRNLNLEYSPKYFKKVDGTWIYRTLPEDFAMVEAKK</sequence>
<dbReference type="InterPro" id="IPR018494">
    <property type="entry name" value="Oxysterol-bd_CS"/>
</dbReference>
<gene>
    <name evidence="13" type="ORF">CUNI_LOCUS7210</name>
</gene>
<dbReference type="InterPro" id="IPR011993">
    <property type="entry name" value="PH-like_dom_sf"/>
</dbReference>
<dbReference type="PROSITE" id="PS50916">
    <property type="entry name" value="RABBD"/>
    <property type="match status" value="1"/>
</dbReference>
<proteinExistence type="inferred from homology"/>
<dbReference type="Proteomes" id="UP000678393">
    <property type="component" value="Unassembled WGS sequence"/>
</dbReference>
<dbReference type="Gene3D" id="3.30.70.3490">
    <property type="match status" value="1"/>
</dbReference>
<dbReference type="Pfam" id="PF01237">
    <property type="entry name" value="Oxysterol_BP"/>
    <property type="match status" value="1"/>
</dbReference>
<keyword evidence="3 9" id="KW-0813">Transport</keyword>
<dbReference type="GO" id="GO:0031267">
    <property type="term" value="F:small GTPase binding"/>
    <property type="evidence" value="ECO:0007669"/>
    <property type="project" value="InterPro"/>
</dbReference>
<dbReference type="Gene3D" id="1.10.287.2720">
    <property type="match status" value="1"/>
</dbReference>
<dbReference type="InterPro" id="IPR000648">
    <property type="entry name" value="Oxysterol-bd"/>
</dbReference>
<evidence type="ECO:0000259" key="12">
    <source>
        <dbReference type="PROSITE" id="PS50916"/>
    </source>
</evidence>
<keyword evidence="14" id="KW-1185">Reference proteome</keyword>